<feature type="coiled-coil region" evidence="9">
    <location>
        <begin position="249"/>
        <end position="276"/>
    </location>
</feature>
<dbReference type="Gene3D" id="1.10.287.130">
    <property type="match status" value="1"/>
</dbReference>
<evidence type="ECO:0000259" key="11">
    <source>
        <dbReference type="PROSITE" id="PS50109"/>
    </source>
</evidence>
<dbReference type="InterPro" id="IPR036097">
    <property type="entry name" value="HisK_dim/P_sf"/>
</dbReference>
<keyword evidence="9" id="KW-0175">Coiled coil</keyword>
<accession>A0A1W1X5K9</accession>
<keyword evidence="7" id="KW-0067">ATP-binding</keyword>
<evidence type="ECO:0000256" key="5">
    <source>
        <dbReference type="ARBA" id="ARBA00022741"/>
    </source>
</evidence>
<dbReference type="GO" id="GO:0005524">
    <property type="term" value="F:ATP binding"/>
    <property type="evidence" value="ECO:0007669"/>
    <property type="project" value="UniProtKB-KW"/>
</dbReference>
<dbReference type="CDD" id="cd00082">
    <property type="entry name" value="HisKA"/>
    <property type="match status" value="1"/>
</dbReference>
<keyword evidence="10" id="KW-1133">Transmembrane helix</keyword>
<evidence type="ECO:0000256" key="9">
    <source>
        <dbReference type="SAM" id="Coils"/>
    </source>
</evidence>
<organism evidence="12 13">
    <name type="scientific">Desulfacinum hydrothermale DSM 13146</name>
    <dbReference type="NCBI Taxonomy" id="1121390"/>
    <lineage>
        <taxon>Bacteria</taxon>
        <taxon>Pseudomonadati</taxon>
        <taxon>Thermodesulfobacteriota</taxon>
        <taxon>Syntrophobacteria</taxon>
        <taxon>Syntrophobacterales</taxon>
        <taxon>Syntrophobacteraceae</taxon>
        <taxon>Desulfacinum</taxon>
    </lineage>
</organism>
<dbReference type="PROSITE" id="PS50109">
    <property type="entry name" value="HIS_KIN"/>
    <property type="match status" value="1"/>
</dbReference>
<keyword evidence="10" id="KW-0812">Transmembrane</keyword>
<dbReference type="SUPFAM" id="SSF47384">
    <property type="entry name" value="Homodimeric domain of signal transducing histidine kinase"/>
    <property type="match status" value="1"/>
</dbReference>
<proteinExistence type="predicted"/>
<evidence type="ECO:0000256" key="8">
    <source>
        <dbReference type="ARBA" id="ARBA00023012"/>
    </source>
</evidence>
<keyword evidence="10" id="KW-0472">Membrane</keyword>
<keyword evidence="6 12" id="KW-0418">Kinase</keyword>
<protein>
    <recommendedName>
        <fullName evidence="2">histidine kinase</fullName>
        <ecNumber evidence="2">2.7.13.3</ecNumber>
    </recommendedName>
</protein>
<keyword evidence="5" id="KW-0547">Nucleotide-binding</keyword>
<dbReference type="InterPro" id="IPR005467">
    <property type="entry name" value="His_kinase_dom"/>
</dbReference>
<dbReference type="RefSeq" id="WP_084056130.1">
    <property type="nucleotide sequence ID" value="NZ_FWXF01000002.1"/>
</dbReference>
<dbReference type="Pfam" id="PF02518">
    <property type="entry name" value="HATPase_c"/>
    <property type="match status" value="1"/>
</dbReference>
<sequence>MRQDGLKNSILMHVQAQEPAAEHAKRRLDRAKPFRLVKHVAVSSLLVIVVSTALLSSFLSNRAKKILLAKSEQYAFLVAENLNHQVFYWFTIPTLIAEGKIRLRRKNQYELLDKVVRNTIHGFAIERVDIYDPQQILTYSTEQEQIGSKGKLGERFERAFRGESFSVMEGRDRSILGISWHEGPTKLKTYFPMWAERPLSWKRGKVLGVFEITQDVTADYENIRRFQLIIFSSIMICVGVIFAALLTIVHRAERILEARARERRRLEEELHQAERLAALGEMIAGISHEIKNPLGIIRSTAELMEKRAADERQQKLSSIIVEEATRLNNIVTEFMDFARPKTLQPSECRVEDLLDRNLEVLQAECQRRGIEVERDYRTGDYTLESDPNLLYRAFLNLFSNAIQAMNGGGTLRVSTSLVMLDGRSGPWLEVRIEDSGAGIPEEIRHKIFNPFFTTRERGTGLGLPIVQTIIQSHHGSVALEPGSRGGTVAVVRLPLHQPKAEERE</sequence>
<name>A0A1W1X5K9_9BACT</name>
<dbReference type="Proteomes" id="UP000192783">
    <property type="component" value="Unassembled WGS sequence"/>
</dbReference>
<evidence type="ECO:0000313" key="13">
    <source>
        <dbReference type="Proteomes" id="UP000192783"/>
    </source>
</evidence>
<evidence type="ECO:0000256" key="10">
    <source>
        <dbReference type="SAM" id="Phobius"/>
    </source>
</evidence>
<keyword evidence="8" id="KW-0902">Two-component regulatory system</keyword>
<evidence type="ECO:0000256" key="3">
    <source>
        <dbReference type="ARBA" id="ARBA00022553"/>
    </source>
</evidence>
<dbReference type="GO" id="GO:0000155">
    <property type="term" value="F:phosphorelay sensor kinase activity"/>
    <property type="evidence" value="ECO:0007669"/>
    <property type="project" value="InterPro"/>
</dbReference>
<dbReference type="Pfam" id="PF00512">
    <property type="entry name" value="HisKA"/>
    <property type="match status" value="1"/>
</dbReference>
<dbReference type="STRING" id="1121390.SAMN02746041_00597"/>
<evidence type="ECO:0000256" key="7">
    <source>
        <dbReference type="ARBA" id="ARBA00022840"/>
    </source>
</evidence>
<feature type="transmembrane region" description="Helical" evidence="10">
    <location>
        <begin position="228"/>
        <end position="249"/>
    </location>
</feature>
<feature type="transmembrane region" description="Helical" evidence="10">
    <location>
        <begin position="36"/>
        <end position="59"/>
    </location>
</feature>
<dbReference type="InterPro" id="IPR003594">
    <property type="entry name" value="HATPase_dom"/>
</dbReference>
<dbReference type="AlphaFoldDB" id="A0A1W1X5K9"/>
<dbReference type="SUPFAM" id="SSF55874">
    <property type="entry name" value="ATPase domain of HSP90 chaperone/DNA topoisomerase II/histidine kinase"/>
    <property type="match status" value="1"/>
</dbReference>
<feature type="domain" description="Histidine kinase" evidence="11">
    <location>
        <begin position="285"/>
        <end position="497"/>
    </location>
</feature>
<gene>
    <name evidence="12" type="ORF">SAMN02746041_00597</name>
</gene>
<dbReference type="InterPro" id="IPR036890">
    <property type="entry name" value="HATPase_C_sf"/>
</dbReference>
<evidence type="ECO:0000256" key="4">
    <source>
        <dbReference type="ARBA" id="ARBA00022679"/>
    </source>
</evidence>
<keyword evidence="4" id="KW-0808">Transferase</keyword>
<dbReference type="PRINTS" id="PR00344">
    <property type="entry name" value="BCTRLSENSOR"/>
</dbReference>
<dbReference type="PANTHER" id="PTHR43065:SF10">
    <property type="entry name" value="PEROXIDE STRESS-ACTIVATED HISTIDINE KINASE MAK3"/>
    <property type="match status" value="1"/>
</dbReference>
<keyword evidence="3" id="KW-0597">Phosphoprotein</keyword>
<dbReference type="InterPro" id="IPR003661">
    <property type="entry name" value="HisK_dim/P_dom"/>
</dbReference>
<dbReference type="EC" id="2.7.13.3" evidence="2"/>
<dbReference type="PANTHER" id="PTHR43065">
    <property type="entry name" value="SENSOR HISTIDINE KINASE"/>
    <property type="match status" value="1"/>
</dbReference>
<evidence type="ECO:0000313" key="12">
    <source>
        <dbReference type="EMBL" id="SMC18998.1"/>
    </source>
</evidence>
<dbReference type="Gene3D" id="3.30.565.10">
    <property type="entry name" value="Histidine kinase-like ATPase, C-terminal domain"/>
    <property type="match status" value="1"/>
</dbReference>
<keyword evidence="13" id="KW-1185">Reference proteome</keyword>
<comment type="catalytic activity">
    <reaction evidence="1">
        <text>ATP + protein L-histidine = ADP + protein N-phospho-L-histidine.</text>
        <dbReference type="EC" id="2.7.13.3"/>
    </reaction>
</comment>
<dbReference type="SMART" id="SM00388">
    <property type="entry name" value="HisKA"/>
    <property type="match status" value="1"/>
</dbReference>
<dbReference type="InterPro" id="IPR004358">
    <property type="entry name" value="Sig_transdc_His_kin-like_C"/>
</dbReference>
<evidence type="ECO:0000256" key="2">
    <source>
        <dbReference type="ARBA" id="ARBA00012438"/>
    </source>
</evidence>
<evidence type="ECO:0000256" key="6">
    <source>
        <dbReference type="ARBA" id="ARBA00022777"/>
    </source>
</evidence>
<reference evidence="12 13" key="1">
    <citation type="submission" date="2017-04" db="EMBL/GenBank/DDBJ databases">
        <authorList>
            <person name="Afonso C.L."/>
            <person name="Miller P.J."/>
            <person name="Scott M.A."/>
            <person name="Spackman E."/>
            <person name="Goraichik I."/>
            <person name="Dimitrov K.M."/>
            <person name="Suarez D.L."/>
            <person name="Swayne D.E."/>
        </authorList>
    </citation>
    <scope>NUCLEOTIDE SEQUENCE [LARGE SCALE GENOMIC DNA]</scope>
    <source>
        <strain evidence="12 13">DSM 13146</strain>
    </source>
</reference>
<evidence type="ECO:0000256" key="1">
    <source>
        <dbReference type="ARBA" id="ARBA00000085"/>
    </source>
</evidence>
<dbReference type="EMBL" id="FWXF01000002">
    <property type="protein sequence ID" value="SMC18998.1"/>
    <property type="molecule type" value="Genomic_DNA"/>
</dbReference>
<dbReference type="OrthoDB" id="9808844at2"/>
<dbReference type="SMART" id="SM00387">
    <property type="entry name" value="HATPase_c"/>
    <property type="match status" value="1"/>
</dbReference>